<dbReference type="InterPro" id="IPR030678">
    <property type="entry name" value="Peptide/Ni-bd"/>
</dbReference>
<evidence type="ECO:0000256" key="3">
    <source>
        <dbReference type="ARBA" id="ARBA00022448"/>
    </source>
</evidence>
<evidence type="ECO:0000256" key="5">
    <source>
        <dbReference type="SAM" id="MobiDB-lite"/>
    </source>
</evidence>
<dbReference type="InterPro" id="IPR039424">
    <property type="entry name" value="SBP_5"/>
</dbReference>
<organism evidence="8 9">
    <name type="scientific">Actinoallomurus oryzae</name>
    <dbReference type="NCBI Taxonomy" id="502180"/>
    <lineage>
        <taxon>Bacteria</taxon>
        <taxon>Bacillati</taxon>
        <taxon>Actinomycetota</taxon>
        <taxon>Actinomycetes</taxon>
        <taxon>Streptosporangiales</taxon>
        <taxon>Thermomonosporaceae</taxon>
        <taxon>Actinoallomurus</taxon>
    </lineage>
</organism>
<keyword evidence="4 6" id="KW-0732">Signal</keyword>
<dbReference type="Pfam" id="PF00496">
    <property type="entry name" value="SBP_bac_5"/>
    <property type="match status" value="1"/>
</dbReference>
<evidence type="ECO:0000256" key="2">
    <source>
        <dbReference type="ARBA" id="ARBA00005695"/>
    </source>
</evidence>
<dbReference type="PANTHER" id="PTHR30290:SF10">
    <property type="entry name" value="PERIPLASMIC OLIGOPEPTIDE-BINDING PROTEIN-RELATED"/>
    <property type="match status" value="1"/>
</dbReference>
<feature type="domain" description="Solute-binding protein family 5" evidence="7">
    <location>
        <begin position="79"/>
        <end position="433"/>
    </location>
</feature>
<protein>
    <submittedName>
        <fullName evidence="8">ABC transporter substrate-binding protein</fullName>
    </submittedName>
</protein>
<proteinExistence type="inferred from homology"/>
<sequence length="530" mass="54517">MKRLAATSIVACSTLVLAACSSGGTSAGNGAVVSGATFTMATAGDPGSLDPSTAVQGNTNLLLSFAYDTLVHTDQNNNIVSGLATKWSVTPNAVTFTLHQGATCSDGSAVTPDVVAKSVNHTVDPKTKSPIVGVLVPADVKATGDNAKGTVTLRTKKPSQFLLQSAVAIFIVCGKGLDDPKTLAGKTSGSGPYELTDSVQGDHYTLVARKGYTWGPGGSGTGDKGVPAKVVLKIVANESTSANLLLGGQLNAGIYTGADRRRVEHAPGVLTSTLPDGNGEFFFNQNGGRPGADPAVRQALARAVDLDQLAKVDTQATGKKSTGMTTLSPRPCKVDSVSGHRPSYDPAAAQAALDAAGWKAGPDGVRAKNGKRLSIRVVYDNDFGPGTQAGAEFMADAWKKIGVAVDLKGMADAAWNDVIFKSGDWDVSEVPIGVSLPSQLLAYLSGPTVPKGTNFAGIHNDRYDKLTAQAATGSVANGACTTWAQAESALFDDYDVVPVAERTQLVASKNAKVVIPGGLAQPTMFRMLKG</sequence>
<keyword evidence="3" id="KW-0813">Transport</keyword>
<dbReference type="Proteomes" id="UP001500503">
    <property type="component" value="Unassembled WGS sequence"/>
</dbReference>
<dbReference type="PANTHER" id="PTHR30290">
    <property type="entry name" value="PERIPLASMIC BINDING COMPONENT OF ABC TRANSPORTER"/>
    <property type="match status" value="1"/>
</dbReference>
<dbReference type="CDD" id="cd00995">
    <property type="entry name" value="PBP2_NikA_DppA_OppA_like"/>
    <property type="match status" value="1"/>
</dbReference>
<dbReference type="InterPro" id="IPR000914">
    <property type="entry name" value="SBP_5_dom"/>
</dbReference>
<evidence type="ECO:0000256" key="1">
    <source>
        <dbReference type="ARBA" id="ARBA00004196"/>
    </source>
</evidence>
<gene>
    <name evidence="8" type="ORF">GCM10023191_013380</name>
</gene>
<comment type="similarity">
    <text evidence="2">Belongs to the bacterial solute-binding protein 5 family.</text>
</comment>
<feature type="chain" id="PRO_5046375755" evidence="6">
    <location>
        <begin position="19"/>
        <end position="530"/>
    </location>
</feature>
<feature type="region of interest" description="Disordered" evidence="5">
    <location>
        <begin position="315"/>
        <end position="343"/>
    </location>
</feature>
<keyword evidence="9" id="KW-1185">Reference proteome</keyword>
<dbReference type="RefSeq" id="WP_345458694.1">
    <property type="nucleotide sequence ID" value="NZ_BAABHF010000010.1"/>
</dbReference>
<dbReference type="SUPFAM" id="SSF53850">
    <property type="entry name" value="Periplasmic binding protein-like II"/>
    <property type="match status" value="1"/>
</dbReference>
<dbReference type="Gene3D" id="3.10.105.10">
    <property type="entry name" value="Dipeptide-binding Protein, Domain 3"/>
    <property type="match status" value="1"/>
</dbReference>
<comment type="subcellular location">
    <subcellularLocation>
        <location evidence="1">Cell envelope</location>
    </subcellularLocation>
</comment>
<evidence type="ECO:0000256" key="4">
    <source>
        <dbReference type="ARBA" id="ARBA00022729"/>
    </source>
</evidence>
<dbReference type="Gene3D" id="3.40.190.10">
    <property type="entry name" value="Periplasmic binding protein-like II"/>
    <property type="match status" value="1"/>
</dbReference>
<evidence type="ECO:0000313" key="8">
    <source>
        <dbReference type="EMBL" id="GAA4486672.1"/>
    </source>
</evidence>
<evidence type="ECO:0000259" key="7">
    <source>
        <dbReference type="Pfam" id="PF00496"/>
    </source>
</evidence>
<dbReference type="EMBL" id="BAABHF010000010">
    <property type="protein sequence ID" value="GAA4486672.1"/>
    <property type="molecule type" value="Genomic_DNA"/>
</dbReference>
<name>A0ABP8PHQ0_9ACTN</name>
<dbReference type="PIRSF" id="PIRSF002741">
    <property type="entry name" value="MppA"/>
    <property type="match status" value="1"/>
</dbReference>
<comment type="caution">
    <text evidence="8">The sequence shown here is derived from an EMBL/GenBank/DDBJ whole genome shotgun (WGS) entry which is preliminary data.</text>
</comment>
<evidence type="ECO:0000313" key="9">
    <source>
        <dbReference type="Proteomes" id="UP001500503"/>
    </source>
</evidence>
<dbReference type="PROSITE" id="PS51257">
    <property type="entry name" value="PROKAR_LIPOPROTEIN"/>
    <property type="match status" value="1"/>
</dbReference>
<feature type="signal peptide" evidence="6">
    <location>
        <begin position="1"/>
        <end position="18"/>
    </location>
</feature>
<evidence type="ECO:0000256" key="6">
    <source>
        <dbReference type="SAM" id="SignalP"/>
    </source>
</evidence>
<feature type="compositionally biased region" description="Polar residues" evidence="5">
    <location>
        <begin position="315"/>
        <end position="328"/>
    </location>
</feature>
<reference evidence="9" key="1">
    <citation type="journal article" date="2019" name="Int. J. Syst. Evol. Microbiol.">
        <title>The Global Catalogue of Microorganisms (GCM) 10K type strain sequencing project: providing services to taxonomists for standard genome sequencing and annotation.</title>
        <authorList>
            <consortium name="The Broad Institute Genomics Platform"/>
            <consortium name="The Broad Institute Genome Sequencing Center for Infectious Disease"/>
            <person name="Wu L."/>
            <person name="Ma J."/>
        </authorList>
    </citation>
    <scope>NUCLEOTIDE SEQUENCE [LARGE SCALE GENOMIC DNA]</scope>
    <source>
        <strain evidence="9">JCM 17933</strain>
    </source>
</reference>
<accession>A0ABP8PHQ0</accession>